<sequence length="715" mass="80694">MNLTTTELPALSISEATLLHRQPRFGYIPLLAVFLSNLLSNTAVAKFIPLGSVRLSYDPLPLLRPVSHPTPSHHQYQYGPPQPPVSSEEIQHIYHHHHLPHINQNQVVNILDKKPTEIVVETDTEEATESSTEHQEYRDDELQKPEVDEISDKSTRTVFKRGITEINSKPIALERPLVEILATESSFEDSSRIEGLDTPAVEEISIKSFPKRAIDSQDIGKGTYDYPSNVNHRFKADLLPVLNQQQMTFVYSKSTDDKKVEVSEHLASKNDSHQKYEKPSKGLVQRAFLNDHKIMRSSSDQTNNTKLRAQKHQEDVIGSGTALWKSIAKRGKEIRKTSSKLLVKRGSVGEDTGRVGHVQNEFRIVTSAMKPLNSSQDVSDSNKNNTQLEAEIIGLGLEESGKSMLLTSDVDNPKKNYTETYERNSEQTVKGHENGLKDPVIEKVSDRSMRALVKRGTGNRYRVRKNNKYLYQKRRRVPDCYYDSYEDITTSRYYRPRRRPTRPRKPIDSYEDIYDSNEEYDYEYPEVTRPHKNRRRPTTTTRPRRTNQRPTNRRRVQTTTSEYDDDDYAIEVIPRQGPTTITTGATDQPSSTTPGSTSTEPSSTTTHPTTTTTNATTTTGYGYGPSHGHEGVSITYGPPSGGGHGLYGPPSTSYGHPQTHYGPPSTHYGTPNNGFAPSSHGYYQVPLSDWYSNEVSRTAIAKKAQDIIGFENIFN</sequence>
<dbReference type="AlphaFoldDB" id="A0A653D835"/>
<feature type="compositionally biased region" description="Basic residues" evidence="1">
    <location>
        <begin position="530"/>
        <end position="556"/>
    </location>
</feature>
<feature type="region of interest" description="Disordered" evidence="1">
    <location>
        <begin position="521"/>
        <end position="673"/>
    </location>
</feature>
<proteinExistence type="predicted"/>
<name>A0A653D835_CALMS</name>
<feature type="region of interest" description="Disordered" evidence="1">
    <location>
        <begin position="123"/>
        <end position="146"/>
    </location>
</feature>
<evidence type="ECO:0000256" key="1">
    <source>
        <dbReference type="SAM" id="MobiDB-lite"/>
    </source>
</evidence>
<keyword evidence="3" id="KW-1185">Reference proteome</keyword>
<evidence type="ECO:0000313" key="3">
    <source>
        <dbReference type="Proteomes" id="UP000410492"/>
    </source>
</evidence>
<feature type="compositionally biased region" description="Polar residues" evidence="1">
    <location>
        <begin position="577"/>
        <end position="588"/>
    </location>
</feature>
<dbReference type="OrthoDB" id="6772415at2759"/>
<dbReference type="Proteomes" id="UP000410492">
    <property type="component" value="Unassembled WGS sequence"/>
</dbReference>
<reference evidence="2 3" key="1">
    <citation type="submission" date="2019-01" db="EMBL/GenBank/DDBJ databases">
        <authorList>
            <person name="Sayadi A."/>
        </authorList>
    </citation>
    <scope>NUCLEOTIDE SEQUENCE [LARGE SCALE GENOMIC DNA]</scope>
</reference>
<protein>
    <submittedName>
        <fullName evidence="2">Uncharacterized protein</fullName>
    </submittedName>
</protein>
<accession>A0A653D835</accession>
<dbReference type="EMBL" id="CAACVG010010571">
    <property type="protein sequence ID" value="VEN56096.1"/>
    <property type="molecule type" value="Genomic_DNA"/>
</dbReference>
<evidence type="ECO:0000313" key="2">
    <source>
        <dbReference type="EMBL" id="VEN56096.1"/>
    </source>
</evidence>
<feature type="compositionally biased region" description="Low complexity" evidence="1">
    <location>
        <begin position="589"/>
        <end position="626"/>
    </location>
</feature>
<gene>
    <name evidence="2" type="ORF">CALMAC_LOCUS15092</name>
</gene>
<organism evidence="2 3">
    <name type="scientific">Callosobruchus maculatus</name>
    <name type="common">Southern cowpea weevil</name>
    <name type="synonym">Pulse bruchid</name>
    <dbReference type="NCBI Taxonomy" id="64391"/>
    <lineage>
        <taxon>Eukaryota</taxon>
        <taxon>Metazoa</taxon>
        <taxon>Ecdysozoa</taxon>
        <taxon>Arthropoda</taxon>
        <taxon>Hexapoda</taxon>
        <taxon>Insecta</taxon>
        <taxon>Pterygota</taxon>
        <taxon>Neoptera</taxon>
        <taxon>Endopterygota</taxon>
        <taxon>Coleoptera</taxon>
        <taxon>Polyphaga</taxon>
        <taxon>Cucujiformia</taxon>
        <taxon>Chrysomeloidea</taxon>
        <taxon>Chrysomelidae</taxon>
        <taxon>Bruchinae</taxon>
        <taxon>Bruchini</taxon>
        <taxon>Callosobruchus</taxon>
    </lineage>
</organism>
<feature type="compositionally biased region" description="Basic and acidic residues" evidence="1">
    <location>
        <begin position="131"/>
        <end position="146"/>
    </location>
</feature>